<dbReference type="AlphaFoldDB" id="A0A7V3YM15"/>
<dbReference type="Pfam" id="PF18128">
    <property type="entry name" value="HydF_dimer"/>
    <property type="match status" value="1"/>
</dbReference>
<dbReference type="GO" id="GO:0030488">
    <property type="term" value="P:tRNA methylation"/>
    <property type="evidence" value="ECO:0007669"/>
    <property type="project" value="TreeGrafter"/>
</dbReference>
<evidence type="ECO:0000259" key="1">
    <source>
        <dbReference type="Pfam" id="PF01926"/>
    </source>
</evidence>
<dbReference type="InterPro" id="IPR005225">
    <property type="entry name" value="Small_GTP-bd"/>
</dbReference>
<dbReference type="InterPro" id="IPR006073">
    <property type="entry name" value="GTP-bd"/>
</dbReference>
<accession>A0A7V3YM15</accession>
<dbReference type="GO" id="GO:0002098">
    <property type="term" value="P:tRNA wobble uridine modification"/>
    <property type="evidence" value="ECO:0007669"/>
    <property type="project" value="TreeGrafter"/>
</dbReference>
<protein>
    <submittedName>
        <fullName evidence="4">[FeFe] hydrogenase H-cluster maturation GTPase HydF</fullName>
    </submittedName>
</protein>
<comment type="caution">
    <text evidence="4">The sequence shown here is derived from an EMBL/GenBank/DDBJ whole genome shotgun (WGS) entry which is preliminary data.</text>
</comment>
<sequence length="420" mass="46602">MQGTPRSLRPHIGIFGRRNVGKSSLINALVGQEVAIVSDIPGTTTDPVFKPIELLPFGPVVLIDTAGLDDEGFLGELRKKKSLEILNRCDVALLVWDGKTDFALEREILKLLRERNVLVLGVANKTDEIPGPLDPPEDFNIPVFRTSARTGEGIAHLKTTLVEVLRQGIQEKPLIRDLLRPGDLVVLVVPIDLGAPKGRLILPQVQTIREILDTDAVSLVVKERELSEALERLKTPPRLVVTDSQVFHKVAGAVPPSVPITSFSILFARHKGDLKTFVEGVKAVERLKPGDRVLILEACTHHPLPDDIGRVKIPRWLRQYTGVDLHFDVVAGPTVPVPLTEYQLIVHCGGCMINPREMLFRIHEASRAHVPITNYGVLIAYLHGLFPRALEVFPEMAFLKEEGEEKTLALFRRSGGRWNL</sequence>
<feature type="domain" description="G" evidence="1">
    <location>
        <begin position="11"/>
        <end position="125"/>
    </location>
</feature>
<proteinExistence type="predicted"/>
<evidence type="ECO:0000259" key="3">
    <source>
        <dbReference type="Pfam" id="PF18133"/>
    </source>
</evidence>
<feature type="domain" description="Hydrogen maturase F tetramerization" evidence="3">
    <location>
        <begin position="275"/>
        <end position="392"/>
    </location>
</feature>
<organism evidence="4">
    <name type="scientific">Candidatus Caldatribacterium californiense</name>
    <dbReference type="NCBI Taxonomy" id="1454726"/>
    <lineage>
        <taxon>Bacteria</taxon>
        <taxon>Pseudomonadati</taxon>
        <taxon>Atribacterota</taxon>
        <taxon>Atribacteria</taxon>
        <taxon>Atribacterales</taxon>
        <taxon>Candidatus Caldatribacteriaceae</taxon>
        <taxon>Candidatus Caldatribacterium</taxon>
    </lineage>
</organism>
<dbReference type="Gene3D" id="3.40.50.11410">
    <property type="match status" value="1"/>
</dbReference>
<dbReference type="CDD" id="cd00880">
    <property type="entry name" value="Era_like"/>
    <property type="match status" value="1"/>
</dbReference>
<dbReference type="NCBIfam" id="TIGR00231">
    <property type="entry name" value="small_GTP"/>
    <property type="match status" value="1"/>
</dbReference>
<dbReference type="InterPro" id="IPR023873">
    <property type="entry name" value="FeFe-hyd_GTPase_HydF"/>
</dbReference>
<name>A0A7V3YM15_9BACT</name>
<dbReference type="InterPro" id="IPR041606">
    <property type="entry name" value="HydF_dimer"/>
</dbReference>
<dbReference type="Gene3D" id="3.40.50.300">
    <property type="entry name" value="P-loop containing nucleotide triphosphate hydrolases"/>
    <property type="match status" value="1"/>
</dbReference>
<dbReference type="Gene3D" id="3.40.50.11420">
    <property type="match status" value="1"/>
</dbReference>
<gene>
    <name evidence="4" type="primary">hydF</name>
    <name evidence="4" type="ORF">ENU96_05495</name>
</gene>
<feature type="domain" description="Hydrogen maturase F dimerization" evidence="2">
    <location>
        <begin position="174"/>
        <end position="272"/>
    </location>
</feature>
<dbReference type="Pfam" id="PF18133">
    <property type="entry name" value="HydF_tetramer"/>
    <property type="match status" value="1"/>
</dbReference>
<dbReference type="InterPro" id="IPR040644">
    <property type="entry name" value="HydF_tetramer"/>
</dbReference>
<dbReference type="GO" id="GO:0005737">
    <property type="term" value="C:cytoplasm"/>
    <property type="evidence" value="ECO:0007669"/>
    <property type="project" value="TreeGrafter"/>
</dbReference>
<dbReference type="PANTHER" id="PTHR42714">
    <property type="entry name" value="TRNA MODIFICATION GTPASE GTPBP3"/>
    <property type="match status" value="1"/>
</dbReference>
<evidence type="ECO:0000259" key="2">
    <source>
        <dbReference type="Pfam" id="PF18128"/>
    </source>
</evidence>
<dbReference type="FunFam" id="3.40.50.11420:FF:000001">
    <property type="entry name" value="Hydrogenase maturation GTPase HydF"/>
    <property type="match status" value="1"/>
</dbReference>
<dbReference type="SUPFAM" id="SSF52540">
    <property type="entry name" value="P-loop containing nucleoside triphosphate hydrolases"/>
    <property type="match status" value="1"/>
</dbReference>
<dbReference type="EMBL" id="DTEN01000218">
    <property type="protein sequence ID" value="HGI75114.1"/>
    <property type="molecule type" value="Genomic_DNA"/>
</dbReference>
<reference evidence="4" key="1">
    <citation type="journal article" date="2020" name="mSystems">
        <title>Genome- and Community-Level Interaction Insights into Carbon Utilization and Element Cycling Functions of Hydrothermarchaeota in Hydrothermal Sediment.</title>
        <authorList>
            <person name="Zhou Z."/>
            <person name="Liu Y."/>
            <person name="Xu W."/>
            <person name="Pan J."/>
            <person name="Luo Z.H."/>
            <person name="Li M."/>
        </authorList>
    </citation>
    <scope>NUCLEOTIDE SEQUENCE [LARGE SCALE GENOMIC DNA]</scope>
    <source>
        <strain evidence="4">SpSt-716</strain>
    </source>
</reference>
<dbReference type="Pfam" id="PF01926">
    <property type="entry name" value="MMR_HSR1"/>
    <property type="match status" value="1"/>
</dbReference>
<evidence type="ECO:0000313" key="4">
    <source>
        <dbReference type="EMBL" id="HGI75114.1"/>
    </source>
</evidence>
<dbReference type="GO" id="GO:0005525">
    <property type="term" value="F:GTP binding"/>
    <property type="evidence" value="ECO:0007669"/>
    <property type="project" value="InterPro"/>
</dbReference>
<dbReference type="NCBIfam" id="TIGR03918">
    <property type="entry name" value="GTP_HydF"/>
    <property type="match status" value="1"/>
</dbReference>
<dbReference type="PANTHER" id="PTHR42714:SF6">
    <property type="entry name" value="TRANSLATION INITIATION FACTOR IF-2"/>
    <property type="match status" value="1"/>
</dbReference>
<dbReference type="InterPro" id="IPR027417">
    <property type="entry name" value="P-loop_NTPase"/>
</dbReference>